<evidence type="ECO:0000256" key="4">
    <source>
        <dbReference type="ARBA" id="ARBA00047761"/>
    </source>
</evidence>
<dbReference type="InterPro" id="IPR001932">
    <property type="entry name" value="PPM-type_phosphatase-like_dom"/>
</dbReference>
<gene>
    <name evidence="7" type="ORF">LUZ61_014504</name>
</gene>
<dbReference type="GO" id="GO:0004722">
    <property type="term" value="F:protein serine/threonine phosphatase activity"/>
    <property type="evidence" value="ECO:0007669"/>
    <property type="project" value="UniProtKB-EC"/>
</dbReference>
<dbReference type="SUPFAM" id="SSF81606">
    <property type="entry name" value="PP2C-like"/>
    <property type="match status" value="1"/>
</dbReference>
<feature type="domain" description="PPM-type phosphatase" evidence="6">
    <location>
        <begin position="13"/>
        <end position="318"/>
    </location>
</feature>
<dbReference type="Proteomes" id="UP001210211">
    <property type="component" value="Unassembled WGS sequence"/>
</dbReference>
<comment type="catalytic activity">
    <reaction evidence="4">
        <text>O-phospho-L-seryl-[protein] + H2O = L-seryl-[protein] + phosphate</text>
        <dbReference type="Rhea" id="RHEA:20629"/>
        <dbReference type="Rhea" id="RHEA-COMP:9863"/>
        <dbReference type="Rhea" id="RHEA-COMP:11604"/>
        <dbReference type="ChEBI" id="CHEBI:15377"/>
        <dbReference type="ChEBI" id="CHEBI:29999"/>
        <dbReference type="ChEBI" id="CHEBI:43474"/>
        <dbReference type="ChEBI" id="CHEBI:83421"/>
        <dbReference type="EC" id="3.1.3.16"/>
    </reaction>
</comment>
<evidence type="ECO:0000256" key="5">
    <source>
        <dbReference type="ARBA" id="ARBA00048336"/>
    </source>
</evidence>
<dbReference type="SMART" id="SM00331">
    <property type="entry name" value="PP2C_SIG"/>
    <property type="match status" value="1"/>
</dbReference>
<dbReference type="SMART" id="SM00332">
    <property type="entry name" value="PP2Cc"/>
    <property type="match status" value="1"/>
</dbReference>
<dbReference type="CDD" id="cd00143">
    <property type="entry name" value="PP2Cc"/>
    <property type="match status" value="1"/>
</dbReference>
<evidence type="ECO:0000313" key="7">
    <source>
        <dbReference type="EMBL" id="KAJ3685340.1"/>
    </source>
</evidence>
<evidence type="ECO:0000313" key="8">
    <source>
        <dbReference type="Proteomes" id="UP001210211"/>
    </source>
</evidence>
<comment type="caution">
    <text evidence="7">The sequence shown here is derived from an EMBL/GenBank/DDBJ whole genome shotgun (WGS) entry which is preliminary data.</text>
</comment>
<protein>
    <recommendedName>
        <fullName evidence="1">protein-serine/threonine phosphatase</fullName>
        <ecNumber evidence="1">3.1.3.16</ecNumber>
    </recommendedName>
</protein>
<dbReference type="InterPro" id="IPR015655">
    <property type="entry name" value="PP2C"/>
</dbReference>
<dbReference type="Pfam" id="PF00481">
    <property type="entry name" value="PP2C"/>
    <property type="match status" value="1"/>
</dbReference>
<organism evidence="7 8">
    <name type="scientific">Rhynchospora tenuis</name>
    <dbReference type="NCBI Taxonomy" id="198213"/>
    <lineage>
        <taxon>Eukaryota</taxon>
        <taxon>Viridiplantae</taxon>
        <taxon>Streptophyta</taxon>
        <taxon>Embryophyta</taxon>
        <taxon>Tracheophyta</taxon>
        <taxon>Spermatophyta</taxon>
        <taxon>Magnoliopsida</taxon>
        <taxon>Liliopsida</taxon>
        <taxon>Poales</taxon>
        <taxon>Cyperaceae</taxon>
        <taxon>Cyperoideae</taxon>
        <taxon>Rhynchosporeae</taxon>
        <taxon>Rhynchospora</taxon>
    </lineage>
</organism>
<dbReference type="AlphaFoldDB" id="A0AAD5Z182"/>
<comment type="catalytic activity">
    <reaction evidence="5">
        <text>O-phospho-L-threonyl-[protein] + H2O = L-threonyl-[protein] + phosphate</text>
        <dbReference type="Rhea" id="RHEA:47004"/>
        <dbReference type="Rhea" id="RHEA-COMP:11060"/>
        <dbReference type="Rhea" id="RHEA-COMP:11605"/>
        <dbReference type="ChEBI" id="CHEBI:15377"/>
        <dbReference type="ChEBI" id="CHEBI:30013"/>
        <dbReference type="ChEBI" id="CHEBI:43474"/>
        <dbReference type="ChEBI" id="CHEBI:61977"/>
        <dbReference type="EC" id="3.1.3.16"/>
    </reaction>
</comment>
<proteinExistence type="predicted"/>
<keyword evidence="3" id="KW-0904">Protein phosphatase</keyword>
<dbReference type="PANTHER" id="PTHR47992">
    <property type="entry name" value="PROTEIN PHOSPHATASE"/>
    <property type="match status" value="1"/>
</dbReference>
<dbReference type="InterPro" id="IPR036457">
    <property type="entry name" value="PPM-type-like_dom_sf"/>
</dbReference>
<evidence type="ECO:0000256" key="3">
    <source>
        <dbReference type="ARBA" id="ARBA00022912"/>
    </source>
</evidence>
<dbReference type="Gene3D" id="3.60.40.10">
    <property type="entry name" value="PPM-type phosphatase domain"/>
    <property type="match status" value="1"/>
</dbReference>
<evidence type="ECO:0000256" key="2">
    <source>
        <dbReference type="ARBA" id="ARBA00022801"/>
    </source>
</evidence>
<dbReference type="EMBL" id="JAMRDG010000002">
    <property type="protein sequence ID" value="KAJ3685340.1"/>
    <property type="molecule type" value="Genomic_DNA"/>
</dbReference>
<name>A0AAD5Z182_9POAL</name>
<dbReference type="PROSITE" id="PS51746">
    <property type="entry name" value="PPM_2"/>
    <property type="match status" value="1"/>
</dbReference>
<keyword evidence="8" id="KW-1185">Reference proteome</keyword>
<accession>A0AAD5Z182</accession>
<evidence type="ECO:0000259" key="6">
    <source>
        <dbReference type="PROSITE" id="PS51746"/>
    </source>
</evidence>
<sequence length="450" mass="48473">MVPLAALIKEEARSEKLEKPLLRYGCASQSKKGEDFFLMKTDCVRASGNPSSTFAVFAVLDGHNGNAAAIYTRDNLLNHVLSAVPRGLSRDEWLHALPRALVAGFVKTDKEFQTKGQTSGTTVTFVIIDGWTVTVASVGDSRCILDAQGGIVSLLTVDHRLEENVEERERVTASGGEVGRLSIVGGAEIGPLRCWPGGLCLSRSIGDIDVGEFIVPIPYVKQVKVNSKSYFQKKRYISQVKYAPIQSVHVLWILLWQLSSAGGRLIIASDGIWDALSSESAAKSCRGLPAELAARQVVKEALRTRGLKDDTTCIVVDIIPPDRSVKPPQPPPKKMNKFKSFILGKKSKEPANKLAKKLSSVGTVEELFEEGSAMLAERLGNDSSGGATTSGLFTCAICQVDLAPSEGVSVHAGAIFSTSSKPWEGPFLCTDCRDKKDAMEGKRPSGVKVL</sequence>
<keyword evidence="2" id="KW-0378">Hydrolase</keyword>
<evidence type="ECO:0000256" key="1">
    <source>
        <dbReference type="ARBA" id="ARBA00013081"/>
    </source>
</evidence>
<dbReference type="EC" id="3.1.3.16" evidence="1"/>
<reference evidence="7 8" key="1">
    <citation type="journal article" date="2022" name="Cell">
        <title>Repeat-based holocentromeres influence genome architecture and karyotype evolution.</title>
        <authorList>
            <person name="Hofstatter P.G."/>
            <person name="Thangavel G."/>
            <person name="Lux T."/>
            <person name="Neumann P."/>
            <person name="Vondrak T."/>
            <person name="Novak P."/>
            <person name="Zhang M."/>
            <person name="Costa L."/>
            <person name="Castellani M."/>
            <person name="Scott A."/>
            <person name="Toegelov H."/>
            <person name="Fuchs J."/>
            <person name="Mata-Sucre Y."/>
            <person name="Dias Y."/>
            <person name="Vanzela A.L.L."/>
            <person name="Huettel B."/>
            <person name="Almeida C.C.S."/>
            <person name="Simkova H."/>
            <person name="Souza G."/>
            <person name="Pedrosa-Harand A."/>
            <person name="Macas J."/>
            <person name="Mayer K.F.X."/>
            <person name="Houben A."/>
            <person name="Marques A."/>
        </authorList>
    </citation>
    <scope>NUCLEOTIDE SEQUENCE [LARGE SCALE GENOMIC DNA]</scope>
    <source>
        <strain evidence="7">RhyTen1mFocal</strain>
    </source>
</reference>